<organism evidence="10 11">
    <name type="scientific">Leptospirillum ferriphilum YSK</name>
    <dbReference type="NCBI Taxonomy" id="1441628"/>
    <lineage>
        <taxon>Bacteria</taxon>
        <taxon>Pseudomonadati</taxon>
        <taxon>Nitrospirota</taxon>
        <taxon>Nitrospiria</taxon>
        <taxon>Nitrospirales</taxon>
        <taxon>Nitrospiraceae</taxon>
        <taxon>Leptospirillum</taxon>
    </lineage>
</organism>
<keyword evidence="11" id="KW-1185">Reference proteome</keyword>
<dbReference type="OrthoDB" id="9803665at2"/>
<dbReference type="HOGENOM" id="CLU_019582_2_2_0"/>
<keyword evidence="4 7" id="KW-0663">Pyridoxal phosphate</keyword>
<dbReference type="PANTHER" id="PTHR43321:SF3">
    <property type="entry name" value="GLUTAMATE DECARBOXYLASE"/>
    <property type="match status" value="1"/>
</dbReference>
<dbReference type="Gene3D" id="4.10.280.50">
    <property type="match status" value="1"/>
</dbReference>
<dbReference type="InterPro" id="IPR015421">
    <property type="entry name" value="PyrdxlP-dep_Trfase_major"/>
</dbReference>
<dbReference type="GO" id="GO:0006538">
    <property type="term" value="P:L-glutamate catabolic process"/>
    <property type="evidence" value="ECO:0007669"/>
    <property type="project" value="TreeGrafter"/>
</dbReference>
<evidence type="ECO:0000256" key="6">
    <source>
        <dbReference type="ARBA" id="ARBA00048868"/>
    </source>
</evidence>
<proteinExistence type="inferred from homology"/>
<dbReference type="EMBL" id="CP007243">
    <property type="protein sequence ID" value="AIA30132.1"/>
    <property type="molecule type" value="Genomic_DNA"/>
</dbReference>
<comment type="cofactor">
    <cofactor evidence="1 7 8">
        <name>pyridoxal 5'-phosphate</name>
        <dbReference type="ChEBI" id="CHEBI:597326"/>
    </cofactor>
</comment>
<evidence type="ECO:0000256" key="5">
    <source>
        <dbReference type="ARBA" id="ARBA00023239"/>
    </source>
</evidence>
<dbReference type="InterPro" id="IPR002129">
    <property type="entry name" value="PyrdxlP-dep_de-COase"/>
</dbReference>
<evidence type="ECO:0000313" key="11">
    <source>
        <dbReference type="Proteomes" id="UP000027059"/>
    </source>
</evidence>
<dbReference type="InterPro" id="IPR015424">
    <property type="entry name" value="PyrdxlP-dep_Trfase"/>
</dbReference>
<dbReference type="Pfam" id="PF00282">
    <property type="entry name" value="Pyridoxal_deC"/>
    <property type="match status" value="1"/>
</dbReference>
<reference evidence="10 11" key="2">
    <citation type="journal article" date="2015" name="Biomed. Res. Int.">
        <title>Effects of Arsenite Resistance on the Growth and Functional Gene Expression of Leptospirillum ferriphilum and Acidithiobacillus thiooxidans in Pure Culture and Coculture.</title>
        <authorList>
            <person name="Jiang H."/>
            <person name="Liang Y."/>
            <person name="Yin H."/>
            <person name="Xiao Y."/>
            <person name="Guo X."/>
            <person name="Xu Y."/>
            <person name="Hu Q."/>
            <person name="Liu H."/>
            <person name="Liu X."/>
        </authorList>
    </citation>
    <scope>NUCLEOTIDE SEQUENCE [LARGE SCALE GENOMIC DNA]</scope>
    <source>
        <strain evidence="10 11">YSK</strain>
    </source>
</reference>
<dbReference type="KEGG" id="lfp:Y981_02970"/>
<sequence>MLTRRRHSQTRDDSLSATYGNRFFTKDLKTFRMGEDSLPPASVYQIIHDELELDGNPSLNLASFVTTWMEPEAEQLIRENLRKNLVDQSEYPRTGEIQHRVIHMLADLFHAPDDADIAGTSTIGSSEAILLGLLAHKKSWQNRRKTAGKPADRPNLVLGGEVHVVWDKFARYFDVELRTVPLSPARFTLDVQEAVRRIDENTIAVGAVVGTTFTGQIDPVEELNEAVEKKNREQGWRVPIHVDGASGGLILPFLEPERRWDFRLSAVRSINVSGHKFGLVYPGVGWLLFRDRKDLPDDLVFRVNYLGAEEETYTLNFSSNAAFVIAQYYNLLRLGKKGYRSIMENCRDNARFLAKELAAGKTFEPVEKKPLLPIVAFRLRGKHAGREPEIASELRKYGWIVPAYTLPPDAENITLLRVVVRENVSRQMLVELLAHLDRCAGILENPATKRKTHPPLC</sequence>
<gene>
    <name evidence="10" type="ORF">Y981_02970</name>
</gene>
<dbReference type="NCBIfam" id="TIGR01788">
    <property type="entry name" value="Glu-decarb-GAD"/>
    <property type="match status" value="1"/>
</dbReference>
<keyword evidence="9" id="KW-0210">Decarboxylase</keyword>
<dbReference type="EC" id="4.1.1.15" evidence="3 9"/>
<evidence type="ECO:0000256" key="7">
    <source>
        <dbReference type="PIRSR" id="PIRSR602129-50"/>
    </source>
</evidence>
<accession>A0A059XY27</accession>
<evidence type="ECO:0000256" key="2">
    <source>
        <dbReference type="ARBA" id="ARBA00009533"/>
    </source>
</evidence>
<dbReference type="GO" id="GO:0030170">
    <property type="term" value="F:pyridoxal phosphate binding"/>
    <property type="evidence" value="ECO:0007669"/>
    <property type="project" value="InterPro"/>
</dbReference>
<dbReference type="InterPro" id="IPR010107">
    <property type="entry name" value="Glutamate_decarboxylase"/>
</dbReference>
<dbReference type="GO" id="GO:0004351">
    <property type="term" value="F:glutamate decarboxylase activity"/>
    <property type="evidence" value="ECO:0007669"/>
    <property type="project" value="UniProtKB-EC"/>
</dbReference>
<evidence type="ECO:0000256" key="1">
    <source>
        <dbReference type="ARBA" id="ARBA00001933"/>
    </source>
</evidence>
<protein>
    <recommendedName>
        <fullName evidence="3 9">Glutamate decarboxylase</fullName>
        <ecNumber evidence="3 9">4.1.1.15</ecNumber>
    </recommendedName>
</protein>
<dbReference type="PANTHER" id="PTHR43321">
    <property type="entry name" value="GLUTAMATE DECARBOXYLASE"/>
    <property type="match status" value="1"/>
</dbReference>
<dbReference type="SUPFAM" id="SSF53383">
    <property type="entry name" value="PLP-dependent transferases"/>
    <property type="match status" value="1"/>
</dbReference>
<dbReference type="FunFam" id="4.10.280.50:FF:000001">
    <property type="entry name" value="Glutamate decarboxylase"/>
    <property type="match status" value="1"/>
</dbReference>
<name>A0A059XY27_9BACT</name>
<dbReference type="Gene3D" id="3.40.640.10">
    <property type="entry name" value="Type I PLP-dependent aspartate aminotransferase-like (Major domain)"/>
    <property type="match status" value="1"/>
</dbReference>
<dbReference type="Proteomes" id="UP000027059">
    <property type="component" value="Chromosome"/>
</dbReference>
<evidence type="ECO:0000256" key="4">
    <source>
        <dbReference type="ARBA" id="ARBA00022898"/>
    </source>
</evidence>
<comment type="similarity">
    <text evidence="2 8">Belongs to the group II decarboxylase family.</text>
</comment>
<evidence type="ECO:0000256" key="8">
    <source>
        <dbReference type="RuleBase" id="RU000382"/>
    </source>
</evidence>
<dbReference type="FunFam" id="3.40.640.10:FF:000017">
    <property type="entry name" value="Glutamate decarboxylase"/>
    <property type="match status" value="1"/>
</dbReference>
<keyword evidence="5 8" id="KW-0456">Lyase</keyword>
<reference evidence="11" key="1">
    <citation type="submission" date="2014-02" db="EMBL/GenBank/DDBJ databases">
        <title>Complete genome sequence and comparative genomic analysis of the nitrogen-fixing bacterium Leptospirillum ferriphilum YSK.</title>
        <authorList>
            <person name="Guo X."/>
            <person name="Yin H."/>
            <person name="Liang Y."/>
            <person name="Hu Q."/>
            <person name="Ma L."/>
            <person name="Xiao Y."/>
            <person name="Zhang X."/>
            <person name="Qiu G."/>
            <person name="Liu X."/>
        </authorList>
    </citation>
    <scope>NUCLEOTIDE SEQUENCE [LARGE SCALE GENOMIC DNA]</scope>
    <source>
        <strain evidence="11">YSK</strain>
    </source>
</reference>
<evidence type="ECO:0000313" key="10">
    <source>
        <dbReference type="EMBL" id="AIA30132.1"/>
    </source>
</evidence>
<comment type="catalytic activity">
    <reaction evidence="6 9">
        <text>L-glutamate + H(+) = 4-aminobutanoate + CO2</text>
        <dbReference type="Rhea" id="RHEA:17785"/>
        <dbReference type="ChEBI" id="CHEBI:15378"/>
        <dbReference type="ChEBI" id="CHEBI:16526"/>
        <dbReference type="ChEBI" id="CHEBI:29985"/>
        <dbReference type="ChEBI" id="CHEBI:59888"/>
        <dbReference type="EC" id="4.1.1.15"/>
    </reaction>
</comment>
<evidence type="ECO:0000256" key="9">
    <source>
        <dbReference type="RuleBase" id="RU361171"/>
    </source>
</evidence>
<dbReference type="Gene3D" id="3.90.1150.160">
    <property type="match status" value="1"/>
</dbReference>
<dbReference type="GO" id="GO:0005829">
    <property type="term" value="C:cytosol"/>
    <property type="evidence" value="ECO:0007669"/>
    <property type="project" value="TreeGrafter"/>
</dbReference>
<feature type="modified residue" description="N6-(pyridoxal phosphate)lysine" evidence="7">
    <location>
        <position position="276"/>
    </location>
</feature>
<evidence type="ECO:0000256" key="3">
    <source>
        <dbReference type="ARBA" id="ARBA00012421"/>
    </source>
</evidence>
<dbReference type="AlphaFoldDB" id="A0A059XY27"/>